<sequence>MCIRDRLTPERSHHDALTPKNPVTAAAPVDHDCIAFSTCPAVTTTPNCTHRPRTASTSTKPPHPLLPRAIVKTQTPLLPSEFALVSIATELHRVISGHHRHAYARSSPPSRSRSSNLSLPRCRRASVVPPSRLHRRPLRRERNCGHCGTSIPVSYTHLAPTAAVGSAF</sequence>
<feature type="compositionally biased region" description="Low complexity" evidence="1">
    <location>
        <begin position="105"/>
        <end position="123"/>
    </location>
</feature>
<dbReference type="Proteomes" id="UP000501690">
    <property type="component" value="Linkage Group LG7"/>
</dbReference>
<protein>
    <submittedName>
        <fullName evidence="2">Uncharacterized protein</fullName>
    </submittedName>
</protein>
<gene>
    <name evidence="2" type="ORF">DEO72_LG7g1058</name>
</gene>
<evidence type="ECO:0000313" key="3">
    <source>
        <dbReference type="Proteomes" id="UP000501690"/>
    </source>
</evidence>
<organism evidence="2 3">
    <name type="scientific">Vigna unguiculata</name>
    <name type="common">Cowpea</name>
    <dbReference type="NCBI Taxonomy" id="3917"/>
    <lineage>
        <taxon>Eukaryota</taxon>
        <taxon>Viridiplantae</taxon>
        <taxon>Streptophyta</taxon>
        <taxon>Embryophyta</taxon>
        <taxon>Tracheophyta</taxon>
        <taxon>Spermatophyta</taxon>
        <taxon>Magnoliopsida</taxon>
        <taxon>eudicotyledons</taxon>
        <taxon>Gunneridae</taxon>
        <taxon>Pentapetalae</taxon>
        <taxon>rosids</taxon>
        <taxon>fabids</taxon>
        <taxon>Fabales</taxon>
        <taxon>Fabaceae</taxon>
        <taxon>Papilionoideae</taxon>
        <taxon>50 kb inversion clade</taxon>
        <taxon>NPAAA clade</taxon>
        <taxon>indigoferoid/millettioid clade</taxon>
        <taxon>Phaseoleae</taxon>
        <taxon>Vigna</taxon>
    </lineage>
</organism>
<dbReference type="AlphaFoldDB" id="A0A4D6ME98"/>
<feature type="compositionally biased region" description="Basic and acidic residues" evidence="1">
    <location>
        <begin position="1"/>
        <end position="17"/>
    </location>
</feature>
<name>A0A4D6ME98_VIGUN</name>
<feature type="region of interest" description="Disordered" evidence="1">
    <location>
        <begin position="1"/>
        <end position="23"/>
    </location>
</feature>
<proteinExistence type="predicted"/>
<feature type="region of interest" description="Disordered" evidence="1">
    <location>
        <begin position="100"/>
        <end position="123"/>
    </location>
</feature>
<keyword evidence="3" id="KW-1185">Reference proteome</keyword>
<evidence type="ECO:0000256" key="1">
    <source>
        <dbReference type="SAM" id="MobiDB-lite"/>
    </source>
</evidence>
<evidence type="ECO:0000313" key="2">
    <source>
        <dbReference type="EMBL" id="QCD99772.1"/>
    </source>
</evidence>
<reference evidence="2 3" key="1">
    <citation type="submission" date="2019-04" db="EMBL/GenBank/DDBJ databases">
        <title>An improved genome assembly and genetic linkage map for asparagus bean, Vigna unguiculata ssp. sesquipedialis.</title>
        <authorList>
            <person name="Xia Q."/>
            <person name="Zhang R."/>
            <person name="Dong Y."/>
        </authorList>
    </citation>
    <scope>NUCLEOTIDE SEQUENCE [LARGE SCALE GENOMIC DNA]</scope>
    <source>
        <tissue evidence="2">Leaf</tissue>
    </source>
</reference>
<dbReference type="EMBL" id="CP039351">
    <property type="protein sequence ID" value="QCD99772.1"/>
    <property type="molecule type" value="Genomic_DNA"/>
</dbReference>
<accession>A0A4D6ME98</accession>